<dbReference type="AlphaFoldDB" id="A0A4Z0D520"/>
<reference evidence="2 3" key="1">
    <citation type="submission" date="2019-03" db="EMBL/GenBank/DDBJ databases">
        <title>Draft genome sequence data and analysis of a Fermenting Bacterium, Soehngenia longevitae strain 1933PT, isolated from petroleum reservoir in Azerbaijan.</title>
        <authorList>
            <person name="Grouzdev D.S."/>
            <person name="Bidzhieva S.K."/>
            <person name="Sokolova D.S."/>
            <person name="Tourova T.P."/>
            <person name="Poltaraus A.B."/>
            <person name="Nazina T.N."/>
        </authorList>
    </citation>
    <scope>NUCLEOTIDE SEQUENCE [LARGE SCALE GENOMIC DNA]</scope>
    <source>
        <strain evidence="2 3">1933P</strain>
    </source>
</reference>
<comment type="caution">
    <text evidence="2">The sequence shown here is derived from an EMBL/GenBank/DDBJ whole genome shotgun (WGS) entry which is preliminary data.</text>
</comment>
<dbReference type="InterPro" id="IPR018656">
    <property type="entry name" value="DUF2087"/>
</dbReference>
<feature type="domain" description="DUF2087" evidence="1">
    <location>
        <begin position="19"/>
        <end position="87"/>
    </location>
</feature>
<dbReference type="EMBL" id="SRIB01000012">
    <property type="protein sequence ID" value="TFZ39473.1"/>
    <property type="molecule type" value="Genomic_DNA"/>
</dbReference>
<dbReference type="Proteomes" id="UP000298381">
    <property type="component" value="Unassembled WGS sequence"/>
</dbReference>
<evidence type="ECO:0000259" key="1">
    <source>
        <dbReference type="Pfam" id="PF09860"/>
    </source>
</evidence>
<protein>
    <submittedName>
        <fullName evidence="2">DUF2087 domain-containing protein</fullName>
    </submittedName>
</protein>
<proteinExistence type="predicted"/>
<dbReference type="RefSeq" id="WP_135271571.1">
    <property type="nucleotide sequence ID" value="NZ_SRIB01000012.1"/>
</dbReference>
<organism evidence="2 3">
    <name type="scientific">Soehngenia longivitae</name>
    <dbReference type="NCBI Taxonomy" id="2562294"/>
    <lineage>
        <taxon>Bacteria</taxon>
        <taxon>Bacillati</taxon>
        <taxon>Bacillota</taxon>
        <taxon>Tissierellia</taxon>
        <taxon>Tissierellales</taxon>
        <taxon>Tissierellaceae</taxon>
        <taxon>Soehngenia</taxon>
    </lineage>
</organism>
<keyword evidence="3" id="KW-1185">Reference proteome</keyword>
<name>A0A4Z0D520_9FIRM</name>
<evidence type="ECO:0000313" key="3">
    <source>
        <dbReference type="Proteomes" id="UP000298381"/>
    </source>
</evidence>
<gene>
    <name evidence="2" type="ORF">E4100_08240</name>
</gene>
<evidence type="ECO:0000313" key="2">
    <source>
        <dbReference type="EMBL" id="TFZ39473.1"/>
    </source>
</evidence>
<dbReference type="Pfam" id="PF09860">
    <property type="entry name" value="DUF2087"/>
    <property type="match status" value="1"/>
</dbReference>
<dbReference type="OrthoDB" id="9789954at2"/>
<accession>A0A4Z0D520</accession>
<sequence>MNIEVEAIIAPFLDKDKKVTKIPRKRKKLICVLMYLSDKFDPHIEYKESEVNEILNNWHTFNDYATLRRLLYDMGFLNRDKSGSVYKLSEEALSLNDFDLWIKGNH</sequence>